<reference evidence="2" key="2">
    <citation type="submission" date="2020-05" db="UniProtKB">
        <authorList>
            <consortium name="EnsemblMetazoa"/>
        </authorList>
    </citation>
    <scope>IDENTIFICATION</scope>
    <source>
        <strain evidence="2">maculatus3</strain>
    </source>
</reference>
<feature type="region of interest" description="Disordered" evidence="1">
    <location>
        <begin position="94"/>
        <end position="158"/>
    </location>
</feature>
<protein>
    <submittedName>
        <fullName evidence="2">Uncharacterized protein</fullName>
    </submittedName>
</protein>
<proteinExistence type="predicted"/>
<evidence type="ECO:0000313" key="3">
    <source>
        <dbReference type="Proteomes" id="UP000075901"/>
    </source>
</evidence>
<organism evidence="2 3">
    <name type="scientific">Anopheles maculatus</name>
    <dbReference type="NCBI Taxonomy" id="74869"/>
    <lineage>
        <taxon>Eukaryota</taxon>
        <taxon>Metazoa</taxon>
        <taxon>Ecdysozoa</taxon>
        <taxon>Arthropoda</taxon>
        <taxon>Hexapoda</taxon>
        <taxon>Insecta</taxon>
        <taxon>Pterygota</taxon>
        <taxon>Neoptera</taxon>
        <taxon>Endopterygota</taxon>
        <taxon>Diptera</taxon>
        <taxon>Nematocera</taxon>
        <taxon>Culicoidea</taxon>
        <taxon>Culicidae</taxon>
        <taxon>Anophelinae</taxon>
        <taxon>Anopheles</taxon>
        <taxon>Anopheles maculatus group</taxon>
    </lineage>
</organism>
<dbReference type="EnsemblMetazoa" id="AMAM005746-RA">
    <property type="protein sequence ID" value="AMAM005746-PA"/>
    <property type="gene ID" value="AMAM005746"/>
</dbReference>
<evidence type="ECO:0000313" key="2">
    <source>
        <dbReference type="EnsemblMetazoa" id="AMAM005746-PA"/>
    </source>
</evidence>
<feature type="region of interest" description="Disordered" evidence="1">
    <location>
        <begin position="170"/>
        <end position="193"/>
    </location>
</feature>
<dbReference type="VEuPathDB" id="VectorBase:AMAM005746"/>
<feature type="compositionally biased region" description="Low complexity" evidence="1">
    <location>
        <begin position="104"/>
        <end position="116"/>
    </location>
</feature>
<feature type="region of interest" description="Disordered" evidence="1">
    <location>
        <begin position="1"/>
        <end position="23"/>
    </location>
</feature>
<sequence>MQSNATGSPPPIGARRVKTDLHTSEKLYIHSVGRSRSNSPMHAGLVARHTAATAAHRKAASEPKGLVSQPSHATITTANTTTTSYLTVPHNAATSVLHSPNRQRSSSTGTPSTRTSPHQRLLPPSATIERSASVRLSTSPSRAGDHHSNGAGIANRSQLPARARLLTRRLQNNATPTNGSESPRSIDSLPRRTFSGSYKTATLSQF</sequence>
<name>A0A182SFG8_9DIPT</name>
<accession>A0A182SFG8</accession>
<feature type="compositionally biased region" description="Polar residues" evidence="1">
    <location>
        <begin position="128"/>
        <end position="141"/>
    </location>
</feature>
<feature type="region of interest" description="Disordered" evidence="1">
    <location>
        <begin position="50"/>
        <end position="72"/>
    </location>
</feature>
<dbReference type="Proteomes" id="UP000075901">
    <property type="component" value="Unassembled WGS sequence"/>
</dbReference>
<evidence type="ECO:0000256" key="1">
    <source>
        <dbReference type="SAM" id="MobiDB-lite"/>
    </source>
</evidence>
<reference evidence="3" key="1">
    <citation type="submission" date="2013-09" db="EMBL/GenBank/DDBJ databases">
        <title>The Genome Sequence of Anopheles maculatus species B.</title>
        <authorList>
            <consortium name="The Broad Institute Genomics Platform"/>
            <person name="Neafsey D.E."/>
            <person name="Besansky N."/>
            <person name="Howell P."/>
            <person name="Walton C."/>
            <person name="Young S.K."/>
            <person name="Zeng Q."/>
            <person name="Gargeya S."/>
            <person name="Fitzgerald M."/>
            <person name="Haas B."/>
            <person name="Abouelleil A."/>
            <person name="Allen A.W."/>
            <person name="Alvarado L."/>
            <person name="Arachchi H.M."/>
            <person name="Berlin A.M."/>
            <person name="Chapman S.B."/>
            <person name="Gainer-Dewar J."/>
            <person name="Goldberg J."/>
            <person name="Griggs A."/>
            <person name="Gujja S."/>
            <person name="Hansen M."/>
            <person name="Howarth C."/>
            <person name="Imamovic A."/>
            <person name="Ireland A."/>
            <person name="Larimer J."/>
            <person name="McCowan C."/>
            <person name="Murphy C."/>
            <person name="Pearson M."/>
            <person name="Poon T.W."/>
            <person name="Priest M."/>
            <person name="Roberts A."/>
            <person name="Saif S."/>
            <person name="Shea T."/>
            <person name="Sisk P."/>
            <person name="Sykes S."/>
            <person name="Wortman J."/>
            <person name="Nusbaum C."/>
            <person name="Birren B."/>
        </authorList>
    </citation>
    <scope>NUCLEOTIDE SEQUENCE [LARGE SCALE GENOMIC DNA]</scope>
    <source>
        <strain evidence="3">maculatus3</strain>
    </source>
</reference>
<feature type="compositionally biased region" description="Polar residues" evidence="1">
    <location>
        <begin position="176"/>
        <end position="185"/>
    </location>
</feature>
<keyword evidence="3" id="KW-1185">Reference proteome</keyword>
<feature type="compositionally biased region" description="Polar residues" evidence="1">
    <location>
        <begin position="94"/>
        <end position="103"/>
    </location>
</feature>
<dbReference type="AlphaFoldDB" id="A0A182SFG8"/>